<dbReference type="PIRSF" id="PIRSF006173">
    <property type="entry name" value="UCP006173"/>
    <property type="match status" value="1"/>
</dbReference>
<sequence>MSQLPDSKPFWQTKTLEQMTRQEWESLCDGCARCCLQKLEDDETGDVYYTDLVCHYLKEDNCRCTIYETRNEKVPNCIWLKPEHVPEFHWLPSTCAYRLISEGQDLPDWHPLVSGTDETVHLAGISVKDRVIQDIRVPEEDWEEHVINWIE</sequence>
<name>A0ABT0PIA4_9GAMM</name>
<keyword evidence="3" id="KW-1185">Reference proteome</keyword>
<organism evidence="2 3">
    <name type="scientific">Parendozoicomonas callyspongiae</name>
    <dbReference type="NCBI Taxonomy" id="2942213"/>
    <lineage>
        <taxon>Bacteria</taxon>
        <taxon>Pseudomonadati</taxon>
        <taxon>Pseudomonadota</taxon>
        <taxon>Gammaproteobacteria</taxon>
        <taxon>Oceanospirillales</taxon>
        <taxon>Endozoicomonadaceae</taxon>
        <taxon>Parendozoicomonas</taxon>
    </lineage>
</organism>
<gene>
    <name evidence="2" type="ORF">M3P05_14410</name>
</gene>
<dbReference type="PANTHER" id="PTHR37421">
    <property type="entry name" value="UPF0260 PROTEIN YCGN"/>
    <property type="match status" value="1"/>
</dbReference>
<evidence type="ECO:0000313" key="2">
    <source>
        <dbReference type="EMBL" id="MCL6271115.1"/>
    </source>
</evidence>
<reference evidence="2 3" key="1">
    <citation type="submission" date="2022-05" db="EMBL/GenBank/DDBJ databases">
        <authorList>
            <person name="Park J.-S."/>
        </authorList>
    </citation>
    <scope>NUCLEOTIDE SEQUENCE [LARGE SCALE GENOMIC DNA]</scope>
    <source>
        <strain evidence="2 3">2012CJ34-2</strain>
    </source>
</reference>
<proteinExistence type="inferred from homology"/>
<dbReference type="NCBIfam" id="NF003501">
    <property type="entry name" value="PRK05170.1-5"/>
    <property type="match status" value="1"/>
</dbReference>
<dbReference type="InterPro" id="IPR005358">
    <property type="entry name" value="Puta_zinc/iron-chelating_dom"/>
</dbReference>
<dbReference type="HAMAP" id="MF_00676">
    <property type="entry name" value="UPF0260"/>
    <property type="match status" value="1"/>
</dbReference>
<comment type="caution">
    <text evidence="2">The sequence shown here is derived from an EMBL/GenBank/DDBJ whole genome shotgun (WGS) entry which is preliminary data.</text>
</comment>
<dbReference type="Proteomes" id="UP001203338">
    <property type="component" value="Unassembled WGS sequence"/>
</dbReference>
<dbReference type="RefSeq" id="WP_249700470.1">
    <property type="nucleotide sequence ID" value="NZ_JAMFLX010000020.1"/>
</dbReference>
<dbReference type="InterPro" id="IPR008228">
    <property type="entry name" value="UCP006173"/>
</dbReference>
<accession>A0ABT0PIA4</accession>
<protein>
    <recommendedName>
        <fullName evidence="1">UPF0260 protein M3P05_14410</fullName>
    </recommendedName>
</protein>
<dbReference type="Pfam" id="PF03692">
    <property type="entry name" value="CxxCxxCC"/>
    <property type="match status" value="1"/>
</dbReference>
<dbReference type="NCBIfam" id="NF003507">
    <property type="entry name" value="PRK05170.2-5"/>
    <property type="match status" value="1"/>
</dbReference>
<dbReference type="EMBL" id="JAMFLX010000020">
    <property type="protein sequence ID" value="MCL6271115.1"/>
    <property type="molecule type" value="Genomic_DNA"/>
</dbReference>
<comment type="similarity">
    <text evidence="1">Belongs to the UPF0260 family.</text>
</comment>
<evidence type="ECO:0000313" key="3">
    <source>
        <dbReference type="Proteomes" id="UP001203338"/>
    </source>
</evidence>
<dbReference type="PANTHER" id="PTHR37421:SF1">
    <property type="entry name" value="UPF0260 PROTEIN YCGN"/>
    <property type="match status" value="1"/>
</dbReference>
<evidence type="ECO:0000256" key="1">
    <source>
        <dbReference type="HAMAP-Rule" id="MF_00676"/>
    </source>
</evidence>